<keyword evidence="2" id="KW-0645">Protease</keyword>
<accession>A0ABW5DFJ2</accession>
<dbReference type="PROSITE" id="PS51935">
    <property type="entry name" value="NLPC_P60"/>
    <property type="match status" value="1"/>
</dbReference>
<dbReference type="NCBIfam" id="TIGR02219">
    <property type="entry name" value="phage_NlpC_fam"/>
    <property type="match status" value="1"/>
</dbReference>
<evidence type="ECO:0000259" key="5">
    <source>
        <dbReference type="PROSITE" id="PS51935"/>
    </source>
</evidence>
<evidence type="ECO:0000313" key="7">
    <source>
        <dbReference type="Proteomes" id="UP001597373"/>
    </source>
</evidence>
<dbReference type="InterPro" id="IPR038765">
    <property type="entry name" value="Papain-like_cys_pep_sf"/>
</dbReference>
<name>A0ABW5DFJ2_9HYPH</name>
<gene>
    <name evidence="6" type="ORF">ACFSMZ_08830</name>
</gene>
<dbReference type="InterPro" id="IPR000064">
    <property type="entry name" value="NLP_P60_dom"/>
</dbReference>
<keyword evidence="7" id="KW-1185">Reference proteome</keyword>
<evidence type="ECO:0000256" key="4">
    <source>
        <dbReference type="ARBA" id="ARBA00022807"/>
    </source>
</evidence>
<comment type="caution">
    <text evidence="6">The sequence shown here is derived from an EMBL/GenBank/DDBJ whole genome shotgun (WGS) entry which is preliminary data.</text>
</comment>
<evidence type="ECO:0000256" key="2">
    <source>
        <dbReference type="ARBA" id="ARBA00022670"/>
    </source>
</evidence>
<dbReference type="SUPFAM" id="SSF54001">
    <property type="entry name" value="Cysteine proteinases"/>
    <property type="match status" value="1"/>
</dbReference>
<proteinExistence type="inferred from homology"/>
<dbReference type="Proteomes" id="UP001597373">
    <property type="component" value="Unassembled WGS sequence"/>
</dbReference>
<comment type="similarity">
    <text evidence="1">Belongs to the peptidase C40 family.</text>
</comment>
<protein>
    <submittedName>
        <fullName evidence="6">NlpC/P60 family protein</fullName>
    </submittedName>
</protein>
<dbReference type="Pfam" id="PF00877">
    <property type="entry name" value="NLPC_P60"/>
    <property type="match status" value="1"/>
</dbReference>
<dbReference type="Gene3D" id="3.90.1720.10">
    <property type="entry name" value="endopeptidase domain like (from Nostoc punctiforme)"/>
    <property type="match status" value="1"/>
</dbReference>
<dbReference type="RefSeq" id="WP_345097687.1">
    <property type="nucleotide sequence ID" value="NZ_BAABGS010000008.1"/>
</dbReference>
<sequence>MSDQTAMWGRTVAAAALEWVGTPYRHQGSCKGVGCDCLGLVRGVWRALYGREPEPPVHYSRDWAEAGGEELLLEAVRRHFVTCPDGKTDTGRLIVFRWRPDVPAKHAGICIDGERFVHAYEGTAVTVSRLVPQWRRRIARVFAFPERVGA</sequence>
<feature type="domain" description="NlpC/P60" evidence="5">
    <location>
        <begin position="6"/>
        <end position="145"/>
    </location>
</feature>
<evidence type="ECO:0000256" key="1">
    <source>
        <dbReference type="ARBA" id="ARBA00007074"/>
    </source>
</evidence>
<dbReference type="InterPro" id="IPR011929">
    <property type="entry name" value="Phage_pept_NlpC/P60"/>
</dbReference>
<evidence type="ECO:0000313" key="6">
    <source>
        <dbReference type="EMBL" id="MFD2259868.1"/>
    </source>
</evidence>
<keyword evidence="3" id="KW-0378">Hydrolase</keyword>
<reference evidence="7" key="1">
    <citation type="journal article" date="2019" name="Int. J. Syst. Evol. Microbiol.">
        <title>The Global Catalogue of Microorganisms (GCM) 10K type strain sequencing project: providing services to taxonomists for standard genome sequencing and annotation.</title>
        <authorList>
            <consortium name="The Broad Institute Genomics Platform"/>
            <consortium name="The Broad Institute Genome Sequencing Center for Infectious Disease"/>
            <person name="Wu L."/>
            <person name="Ma J."/>
        </authorList>
    </citation>
    <scope>NUCLEOTIDE SEQUENCE [LARGE SCALE GENOMIC DNA]</scope>
    <source>
        <strain evidence="7">KCTC 23707</strain>
    </source>
</reference>
<organism evidence="6 7">
    <name type="scientific">Chelativorans composti</name>
    <dbReference type="NCBI Taxonomy" id="768533"/>
    <lineage>
        <taxon>Bacteria</taxon>
        <taxon>Pseudomonadati</taxon>
        <taxon>Pseudomonadota</taxon>
        <taxon>Alphaproteobacteria</taxon>
        <taxon>Hyphomicrobiales</taxon>
        <taxon>Phyllobacteriaceae</taxon>
        <taxon>Chelativorans</taxon>
    </lineage>
</organism>
<keyword evidence="4" id="KW-0788">Thiol protease</keyword>
<evidence type="ECO:0000256" key="3">
    <source>
        <dbReference type="ARBA" id="ARBA00022801"/>
    </source>
</evidence>
<dbReference type="EMBL" id="JBHUIR010000029">
    <property type="protein sequence ID" value="MFD2259868.1"/>
    <property type="molecule type" value="Genomic_DNA"/>
</dbReference>